<keyword evidence="8" id="KW-0413">Isomerase</keyword>
<dbReference type="PROSITE" id="PS51194">
    <property type="entry name" value="HELICASE_CTER"/>
    <property type="match status" value="1"/>
</dbReference>
<dbReference type="Pfam" id="PF23234">
    <property type="entry name" value="WHD_4th_Lhr"/>
    <property type="match status" value="1"/>
</dbReference>
<feature type="compositionally biased region" description="Basic residues" evidence="9">
    <location>
        <begin position="1237"/>
        <end position="1250"/>
    </location>
</feature>
<dbReference type="PROSITE" id="PS51192">
    <property type="entry name" value="HELICASE_ATP_BIND_1"/>
    <property type="match status" value="1"/>
</dbReference>
<dbReference type="InterPro" id="IPR027417">
    <property type="entry name" value="P-loop_NTPase"/>
</dbReference>
<evidence type="ECO:0000256" key="7">
    <source>
        <dbReference type="ARBA" id="ARBA00023204"/>
    </source>
</evidence>
<feature type="domain" description="Helicase C-terminal" evidence="11">
    <location>
        <begin position="256"/>
        <end position="412"/>
    </location>
</feature>
<evidence type="ECO:0000256" key="8">
    <source>
        <dbReference type="ARBA" id="ARBA00023235"/>
    </source>
</evidence>
<dbReference type="InterPro" id="IPR055368">
    <property type="entry name" value="WH3_Lhr"/>
</dbReference>
<dbReference type="SUPFAM" id="SSF52540">
    <property type="entry name" value="P-loop containing nucleoside triphosphate hydrolases"/>
    <property type="match status" value="1"/>
</dbReference>
<evidence type="ECO:0000256" key="2">
    <source>
        <dbReference type="ARBA" id="ARBA00022763"/>
    </source>
</evidence>
<keyword evidence="5" id="KW-0067">ATP-binding</keyword>
<dbReference type="GO" id="GO:0004386">
    <property type="term" value="F:helicase activity"/>
    <property type="evidence" value="ECO:0007669"/>
    <property type="project" value="UniProtKB-KW"/>
</dbReference>
<dbReference type="CDD" id="cd17922">
    <property type="entry name" value="DEXHc_LHR-like"/>
    <property type="match status" value="1"/>
</dbReference>
<dbReference type="SMART" id="SM00490">
    <property type="entry name" value="HELICc"/>
    <property type="match status" value="1"/>
</dbReference>
<dbReference type="InterPro" id="IPR001650">
    <property type="entry name" value="Helicase_C-like"/>
</dbReference>
<dbReference type="PANTHER" id="PTHR47962">
    <property type="entry name" value="ATP-DEPENDENT HELICASE LHR-RELATED-RELATED"/>
    <property type="match status" value="1"/>
</dbReference>
<dbReference type="Proteomes" id="UP000653056">
    <property type="component" value="Unassembled WGS sequence"/>
</dbReference>
<dbReference type="InterPro" id="IPR052511">
    <property type="entry name" value="ATP-dep_Helicase"/>
</dbReference>
<dbReference type="InterPro" id="IPR014001">
    <property type="entry name" value="Helicase_ATP-bd"/>
</dbReference>
<dbReference type="CDD" id="cd18796">
    <property type="entry name" value="SF2_C_LHR"/>
    <property type="match status" value="1"/>
</dbReference>
<organism evidence="12 13">
    <name type="scientific">Litchfieldella qijiaojingensis</name>
    <dbReference type="NCBI Taxonomy" id="980347"/>
    <lineage>
        <taxon>Bacteria</taxon>
        <taxon>Pseudomonadati</taxon>
        <taxon>Pseudomonadota</taxon>
        <taxon>Gammaproteobacteria</taxon>
        <taxon>Oceanospirillales</taxon>
        <taxon>Halomonadaceae</taxon>
        <taxon>Litchfieldella</taxon>
    </lineage>
</organism>
<dbReference type="Pfam" id="PF00271">
    <property type="entry name" value="Helicase_C"/>
    <property type="match status" value="1"/>
</dbReference>
<comment type="caution">
    <text evidence="12">The sequence shown here is derived from an EMBL/GenBank/DDBJ whole genome shotgun (WGS) entry which is preliminary data.</text>
</comment>
<dbReference type="InterPro" id="IPR013701">
    <property type="entry name" value="Lhr-like_DEAD/DEAH_assoc"/>
</dbReference>
<evidence type="ECO:0000313" key="13">
    <source>
        <dbReference type="Proteomes" id="UP000653056"/>
    </source>
</evidence>
<keyword evidence="4 12" id="KW-0347">Helicase</keyword>
<feature type="region of interest" description="Disordered" evidence="9">
    <location>
        <begin position="1237"/>
        <end position="1261"/>
    </location>
</feature>
<dbReference type="Pfam" id="PF23235">
    <property type="entry name" value="WHD_3rd_Lhr"/>
    <property type="match status" value="1"/>
</dbReference>
<dbReference type="Pfam" id="PF08494">
    <property type="entry name" value="DEAD_assoc"/>
    <property type="match status" value="1"/>
</dbReference>
<keyword evidence="6" id="KW-0238">DNA-binding</keyword>
<proteinExistence type="predicted"/>
<dbReference type="SMART" id="SM00487">
    <property type="entry name" value="DEXDc"/>
    <property type="match status" value="1"/>
</dbReference>
<evidence type="ECO:0000256" key="3">
    <source>
        <dbReference type="ARBA" id="ARBA00022801"/>
    </source>
</evidence>
<evidence type="ECO:0000256" key="1">
    <source>
        <dbReference type="ARBA" id="ARBA00022741"/>
    </source>
</evidence>
<evidence type="ECO:0000256" key="5">
    <source>
        <dbReference type="ARBA" id="ARBA00022840"/>
    </source>
</evidence>
<evidence type="ECO:0000259" key="11">
    <source>
        <dbReference type="PROSITE" id="PS51194"/>
    </source>
</evidence>
<evidence type="ECO:0000313" key="12">
    <source>
        <dbReference type="EMBL" id="GGX89607.1"/>
    </source>
</evidence>
<evidence type="ECO:0000256" key="9">
    <source>
        <dbReference type="SAM" id="MobiDB-lite"/>
    </source>
</evidence>
<dbReference type="InterPro" id="IPR055367">
    <property type="entry name" value="WH4_Lhr"/>
</dbReference>
<keyword evidence="3" id="KW-0378">Hydrolase</keyword>
<evidence type="ECO:0000256" key="4">
    <source>
        <dbReference type="ARBA" id="ARBA00022806"/>
    </source>
</evidence>
<name>A0ABQ2YQN8_9GAMM</name>
<dbReference type="Pfam" id="PF00270">
    <property type="entry name" value="DEAD"/>
    <property type="match status" value="1"/>
</dbReference>
<dbReference type="PANTHER" id="PTHR47962:SF5">
    <property type="entry name" value="ATP-DEPENDENT HELICASE LHR-RELATED"/>
    <property type="match status" value="1"/>
</dbReference>
<dbReference type="InterPro" id="IPR045628">
    <property type="entry name" value="Lhr_WH_dom"/>
</dbReference>
<dbReference type="EMBL" id="BMXS01000006">
    <property type="protein sequence ID" value="GGX89607.1"/>
    <property type="molecule type" value="Genomic_DNA"/>
</dbReference>
<reference evidence="13" key="1">
    <citation type="journal article" date="2019" name="Int. J. Syst. Evol. Microbiol.">
        <title>The Global Catalogue of Microorganisms (GCM) 10K type strain sequencing project: providing services to taxonomists for standard genome sequencing and annotation.</title>
        <authorList>
            <consortium name="The Broad Institute Genomics Platform"/>
            <consortium name="The Broad Institute Genome Sequencing Center for Infectious Disease"/>
            <person name="Wu L."/>
            <person name="Ma J."/>
        </authorList>
    </citation>
    <scope>NUCLEOTIDE SEQUENCE [LARGE SCALE GENOMIC DNA]</scope>
    <source>
        <strain evidence="13">KCTC 22228</strain>
    </source>
</reference>
<keyword evidence="13" id="KW-1185">Reference proteome</keyword>
<evidence type="ECO:0000259" key="10">
    <source>
        <dbReference type="PROSITE" id="PS51192"/>
    </source>
</evidence>
<gene>
    <name evidence="12" type="ORF">GCM10007160_16210</name>
</gene>
<dbReference type="InterPro" id="IPR011545">
    <property type="entry name" value="DEAD/DEAH_box_helicase_dom"/>
</dbReference>
<keyword evidence="1" id="KW-0547">Nucleotide-binding</keyword>
<dbReference type="Gene3D" id="3.40.50.300">
    <property type="entry name" value="P-loop containing nucleotide triphosphate hydrolases"/>
    <property type="match status" value="2"/>
</dbReference>
<evidence type="ECO:0000256" key="6">
    <source>
        <dbReference type="ARBA" id="ARBA00023125"/>
    </source>
</evidence>
<dbReference type="Pfam" id="PF19306">
    <property type="entry name" value="WHD_Lhr"/>
    <property type="match status" value="1"/>
</dbReference>
<accession>A0ABQ2YQN8</accession>
<keyword evidence="2" id="KW-0227">DNA damage</keyword>
<protein>
    <submittedName>
        <fullName evidence="12">ATP-dependent DNA helicase</fullName>
    </submittedName>
</protein>
<sequence length="1445" mass="158396">MVMPLNAFHSAVQAWFERDLGVPTEVQARAWPAIGDGGHVLIAAPTGSGKTLAAFLAAIDGLVHRGLEEELPDETVVLYVSPLRALSNDIQRNLQAPLAGIGAELAERGLAEPGIRAWVRTGDTPAGDRERMRKRPPHIVVTTPESLYILLTSESGRRMLSSVRSVIVDEIHAVAGTKRGSHLALSLERLAALTDTPPQRIGLSATQKPVEEVAAFLTGGTECTVIDTGHVRERDLAIAVPGSPLAAVMANEVWEEVYDRLAALVEKHRTTLIFANTRRVCERVARHLADRLGEAVVTSHHGSLAREHRLQAEQRLKHGELRALVATASLELGIDIGEVDLVCQLGSPRSMAAFLQRVGRSGHGVGRLPKGRLFPLTRDDLLECTALMGAVKAGDLDRLHIPEGPLDVLAQQVVAEVAGAGEYDEEVLFQQLTAAWSYRALSRESFDAVLQMLADGYTTRRGRRGAYLHRDRVNGRLRPRRAARLVALTNGGAIPDQFDYDVMLQPEDIRVGTVNEDFAFESMPGDVFQLGNQGYRILKVATGRVFVEDAKGAPPSIPFWFGEAPARTEELSQAVSHLRAGVDERLADGGEDAAYEWLETNYGLSCEAAEQLAAYLARARAALGVVPSQAHLVLERFFDEAGDMHLVLHAPFGSRLNRAWGLALRKRLCRKFNFELQAAALEDTIVLSLGPTHSFPLDEVWGYLNSKTVREVLIQALLDAPMFGMRWRWNASIGLAVPRTRNGRRRPPQLQRQDAEDLLSVVFPDQLACAENLAGAREIPDHPLVSQTLHDCLTEAMNVSGLERLLERLEQGEIVVSSRHLAVPSPLAEEVVNARPYAFLDDGAQEERRTLSVRTGDALDVADVAASARYDPEVVRRVCDEAWPEPRDADELYDALVLSGFITASEGAGWQSWFESLATSRRATVVSVPGGDTLWVAAERLAELCELQPQATLAPTIEAVGAMPDDTDTALIELLRSRLEALGPTTATVLAAPLGVTMERVTTALARLETEGFVLQGSFAGGSSEVEWCERRLLARMHRYAVDRKRAEIEPVSIQHYLRFLFDWHGLSERPEGVEALAAAVERLEGFPVAAGAWEQDVLPARIAHYSSYLLDQLLASGRFVWLRLVSPRVAADDERHRPGPLRNTPIALIERQALGDWRAAAPGPDAEALPLSGGARRVLEALQAGGAMFFADLLAPTRMLRTQVEEALGELAAWGLVTSDTFNGLRALIAPAHKRPPIGSAGRRRRRRQAPGVETGGRWSWLPVPEPEDTALTRRIATDLESLEHIAWVLLQRYGVVFRRVLERESALPPWRELLYVYRRLEARGEIRGGRFVQQFSGEQFALPEAVGALKAMRKREPDGTRVVVSAADPLNLLGILTPGARLPAVSGNRLLYRDGVPEAVLQNGDVHALESLSATDQWQAQDLLRRGAGYRPSSSQSQTSHMA</sequence>
<keyword evidence="7" id="KW-0234">DNA repair</keyword>
<feature type="domain" description="Helicase ATP-binding" evidence="10">
    <location>
        <begin position="31"/>
        <end position="225"/>
    </location>
</feature>